<organism evidence="9 10">
    <name type="scientific">Phytophthora nicotianae</name>
    <name type="common">Potato buckeye rot agent</name>
    <name type="synonym">Phytophthora parasitica</name>
    <dbReference type="NCBI Taxonomy" id="4792"/>
    <lineage>
        <taxon>Eukaryota</taxon>
        <taxon>Sar</taxon>
        <taxon>Stramenopiles</taxon>
        <taxon>Oomycota</taxon>
        <taxon>Peronosporomycetes</taxon>
        <taxon>Peronosporales</taxon>
        <taxon>Peronosporaceae</taxon>
        <taxon>Phytophthora</taxon>
    </lineage>
</organism>
<feature type="chain" id="PRO_5044984301" description="RxLR effector protein" evidence="7">
    <location>
        <begin position="21"/>
        <end position="448"/>
    </location>
</feature>
<reference evidence="9 10" key="1">
    <citation type="submission" date="2015-11" db="EMBL/GenBank/DDBJ databases">
        <title>Genomes and virulence difference between two physiological races of Phytophthora nicotianae.</title>
        <authorList>
            <person name="Liu H."/>
            <person name="Ma X."/>
            <person name="Yu H."/>
            <person name="Fang D."/>
            <person name="Li Y."/>
            <person name="Wang X."/>
            <person name="Wang W."/>
            <person name="Dong Y."/>
            <person name="Xiao B."/>
        </authorList>
    </citation>
    <scope>NUCLEOTIDE SEQUENCE [LARGE SCALE GENOMIC DNA]</scope>
    <source>
        <strain evidence="10">race 1</strain>
    </source>
</reference>
<proteinExistence type="inferred from homology"/>
<keyword evidence="6" id="KW-0843">Virulence</keyword>
<evidence type="ECO:0000256" key="7">
    <source>
        <dbReference type="RuleBase" id="RU367124"/>
    </source>
</evidence>
<evidence type="ECO:0000256" key="4">
    <source>
        <dbReference type="ARBA" id="ARBA00022525"/>
    </source>
</evidence>
<evidence type="ECO:0000313" key="10">
    <source>
        <dbReference type="Proteomes" id="UP000054636"/>
    </source>
</evidence>
<sequence length="448" mass="50763">MRCRLVVVLASAVLLANTDAVLKSTVLPSNTLRSRSITSGRRDAFKNRILRSHHFKARNRLNDLNSVADEGANVVEERGFSASTLETLPSTLRSPVSQLDDWLTQGKSADDVFQLLTLDKAANGLLASPHLNEWISYMKRFNKVNPTKRTTVIDTLTKHYGDEGLARIIEAAKQVRATAGLAKRVQTEQIQRWLLAGETPESIFTLLKLDDAGESLFTQSQVVTWAKFLDDFNKADSTSATTLFSFLKSRYDEDVFVNMLIAAKNVPSTEKIATRIQAEQTALWLEKGKNPGVVFKLLKLDDVDVSLLENPLFVAWMKYTEDFSKIHYGTKITTVSVLHNYYEDDALALMIIRAARSPILREYYNEDNLLTILFNAWDAPYTKNLAKQLLDDQLEHWLKTKTDPRTVFSLLRVEDVAANDIRRVLYDNYSRAFARLPKKRKTSPSNLN</sequence>
<protein>
    <recommendedName>
        <fullName evidence="7">RxLR effector protein</fullName>
    </recommendedName>
</protein>
<dbReference type="Pfam" id="PF16810">
    <property type="entry name" value="RXLR"/>
    <property type="match status" value="1"/>
</dbReference>
<dbReference type="GO" id="GO:0043657">
    <property type="term" value="C:host cell"/>
    <property type="evidence" value="ECO:0007669"/>
    <property type="project" value="UniProtKB-SubCell"/>
</dbReference>
<comment type="similarity">
    <text evidence="3 7">Belongs to the RxLR effector family.</text>
</comment>
<comment type="domain">
    <text evidence="7">The RxLR-dEER motif acts to carry the protein into the host cell cytoplasm through binding to cell surface phosphatidylinositol-3-phosphate.</text>
</comment>
<dbReference type="GO" id="GO:0005576">
    <property type="term" value="C:extracellular region"/>
    <property type="evidence" value="ECO:0007669"/>
    <property type="project" value="UniProtKB-SubCell"/>
</dbReference>
<evidence type="ECO:0000256" key="1">
    <source>
        <dbReference type="ARBA" id="ARBA00004340"/>
    </source>
</evidence>
<evidence type="ECO:0000256" key="5">
    <source>
        <dbReference type="ARBA" id="ARBA00022729"/>
    </source>
</evidence>
<gene>
    <name evidence="9" type="ORF">AM588_10002204</name>
</gene>
<feature type="domain" description="RxLR effector PexRD54 WY" evidence="8">
    <location>
        <begin position="279"/>
        <end position="319"/>
    </location>
</feature>
<feature type="domain" description="RxLR effector PexRD54 WY" evidence="8">
    <location>
        <begin position="188"/>
        <end position="227"/>
    </location>
</feature>
<dbReference type="Proteomes" id="UP000054636">
    <property type="component" value="Unassembled WGS sequence"/>
</dbReference>
<evidence type="ECO:0000256" key="6">
    <source>
        <dbReference type="ARBA" id="ARBA00023026"/>
    </source>
</evidence>
<keyword evidence="5 7" id="KW-0732">Signal</keyword>
<feature type="signal peptide" evidence="7">
    <location>
        <begin position="1"/>
        <end position="20"/>
    </location>
</feature>
<dbReference type="AlphaFoldDB" id="A0A0W8CZ50"/>
<dbReference type="EMBL" id="LNFP01000816">
    <property type="protein sequence ID" value="KUF89403.1"/>
    <property type="molecule type" value="Genomic_DNA"/>
</dbReference>
<dbReference type="Pfam" id="PF22748">
    <property type="entry name" value="PexRD54_WY"/>
    <property type="match status" value="2"/>
</dbReference>
<comment type="caution">
    <text evidence="9">The sequence shown here is derived from an EMBL/GenBank/DDBJ whole genome shotgun (WGS) entry which is preliminary data.</text>
</comment>
<comment type="subcellular location">
    <subcellularLocation>
        <location evidence="1">Host cell</location>
    </subcellularLocation>
    <subcellularLocation>
        <location evidence="2 7">Secreted</location>
    </subcellularLocation>
</comment>
<dbReference type="InterPro" id="IPR031825">
    <property type="entry name" value="RXLR"/>
</dbReference>
<accession>A0A0W8CZ50</accession>
<name>A0A0W8CZ50_PHYNI</name>
<evidence type="ECO:0000313" key="9">
    <source>
        <dbReference type="EMBL" id="KUF89403.1"/>
    </source>
</evidence>
<keyword evidence="4 7" id="KW-0964">Secreted</keyword>
<comment type="function">
    <text evidence="7">Effector that suppresses plant defense responses during pathogen infection.</text>
</comment>
<evidence type="ECO:0000256" key="2">
    <source>
        <dbReference type="ARBA" id="ARBA00004613"/>
    </source>
</evidence>
<evidence type="ECO:0000256" key="3">
    <source>
        <dbReference type="ARBA" id="ARBA00010400"/>
    </source>
</evidence>
<dbReference type="InterPro" id="IPR054463">
    <property type="entry name" value="PexRD54_WY"/>
</dbReference>
<evidence type="ECO:0000259" key="8">
    <source>
        <dbReference type="Pfam" id="PF22748"/>
    </source>
</evidence>